<dbReference type="SUPFAM" id="SSF55103">
    <property type="entry name" value="FAD-linked oxidases, C-terminal domain"/>
    <property type="match status" value="1"/>
</dbReference>
<evidence type="ECO:0000259" key="4">
    <source>
        <dbReference type="PROSITE" id="PS51387"/>
    </source>
</evidence>
<accession>A0ABW1SAZ2</accession>
<dbReference type="PANTHER" id="PTHR11748">
    <property type="entry name" value="D-LACTATE DEHYDROGENASE"/>
    <property type="match status" value="1"/>
</dbReference>
<evidence type="ECO:0000313" key="6">
    <source>
        <dbReference type="Proteomes" id="UP001596303"/>
    </source>
</evidence>
<reference evidence="6" key="1">
    <citation type="journal article" date="2019" name="Int. J. Syst. Evol. Microbiol.">
        <title>The Global Catalogue of Microorganisms (GCM) 10K type strain sequencing project: providing services to taxonomists for standard genome sequencing and annotation.</title>
        <authorList>
            <consortium name="The Broad Institute Genomics Platform"/>
            <consortium name="The Broad Institute Genome Sequencing Center for Infectious Disease"/>
            <person name="Wu L."/>
            <person name="Ma J."/>
        </authorList>
    </citation>
    <scope>NUCLEOTIDE SEQUENCE [LARGE SCALE GENOMIC DNA]</scope>
    <source>
        <strain evidence="6">CGMCC-1.15741</strain>
    </source>
</reference>
<keyword evidence="3" id="KW-0274">FAD</keyword>
<evidence type="ECO:0000256" key="2">
    <source>
        <dbReference type="ARBA" id="ARBA00022630"/>
    </source>
</evidence>
<gene>
    <name evidence="5" type="ORF">ACFQDM_09825</name>
</gene>
<evidence type="ECO:0000256" key="3">
    <source>
        <dbReference type="ARBA" id="ARBA00022827"/>
    </source>
</evidence>
<keyword evidence="2" id="KW-0285">Flavoprotein</keyword>
<dbReference type="Gene3D" id="3.30.465.10">
    <property type="match status" value="1"/>
</dbReference>
<keyword evidence="6" id="KW-1185">Reference proteome</keyword>
<dbReference type="PROSITE" id="PS51387">
    <property type="entry name" value="FAD_PCMH"/>
    <property type="match status" value="1"/>
</dbReference>
<dbReference type="Proteomes" id="UP001596303">
    <property type="component" value="Unassembled WGS sequence"/>
</dbReference>
<sequence>MQTSDLLNQFATIVGAENLLTSDIDRSFYGTDVYRSGELAAAVARPETTGEIQALVKLGSEHDMAIFVRGGGASYTDAYTPSRPNGLIIDSGRLKSIEINETDMYVTVQPGVTWEELDDALKPKGLRAPFWGPFSGIAATIGGSVSQNSLSHGSGVYGCSAESVVSMDVVLANGDILTTGSASHQKTSSNFFRFTGPDVTALFTGDAGTLGVKASITLRLIRRRQYQGAESFSFETFDAMKDAMAEVAREGLADENFALDPALQQGQIARQDSGAIFNTAWEVFKGSSNPVSGAVTLTKMAAAGRDFLKKGAYSCHFLVDGVGQGEVRARATALREICMKYGVVIANTVPTVVRSMPFAPLFNILGPQGERWVPVHGIMPYSVASDFHKAWVELVAREQAMMDKHGITLGGMFSTMSTNAFLYEIAFYWPDERSIYHNTVLPDDHLKSIPAYDQNPEARAYMDELKNKAIALYGEFGAVHFQIGKAYPFLSTRKPEAATVLKQLKTNFDPRNVMNPGALGF</sequence>
<evidence type="ECO:0000256" key="1">
    <source>
        <dbReference type="ARBA" id="ARBA00008000"/>
    </source>
</evidence>
<evidence type="ECO:0000313" key="5">
    <source>
        <dbReference type="EMBL" id="MFC6198379.1"/>
    </source>
</evidence>
<proteinExistence type="inferred from homology"/>
<dbReference type="EMBL" id="JBHSSW010000012">
    <property type="protein sequence ID" value="MFC6198379.1"/>
    <property type="molecule type" value="Genomic_DNA"/>
</dbReference>
<dbReference type="RefSeq" id="WP_377378541.1">
    <property type="nucleotide sequence ID" value="NZ_JBHSSW010000012.1"/>
</dbReference>
<dbReference type="Pfam" id="PF01565">
    <property type="entry name" value="FAD_binding_4"/>
    <property type="match status" value="1"/>
</dbReference>
<organism evidence="5 6">
    <name type="scientific">Ponticaulis profundi</name>
    <dbReference type="NCBI Taxonomy" id="2665222"/>
    <lineage>
        <taxon>Bacteria</taxon>
        <taxon>Pseudomonadati</taxon>
        <taxon>Pseudomonadota</taxon>
        <taxon>Alphaproteobacteria</taxon>
        <taxon>Hyphomonadales</taxon>
        <taxon>Hyphomonadaceae</taxon>
        <taxon>Ponticaulis</taxon>
    </lineage>
</organism>
<comment type="similarity">
    <text evidence="1">Belongs to the FAD-binding oxidoreductase/transferase type 4 family.</text>
</comment>
<protein>
    <submittedName>
        <fullName evidence="5">FAD-binding oxidoreductase</fullName>
    </submittedName>
</protein>
<dbReference type="InterPro" id="IPR016166">
    <property type="entry name" value="FAD-bd_PCMH"/>
</dbReference>
<dbReference type="InterPro" id="IPR016164">
    <property type="entry name" value="FAD-linked_Oxase-like_C"/>
</dbReference>
<dbReference type="InterPro" id="IPR036318">
    <property type="entry name" value="FAD-bd_PCMH-like_sf"/>
</dbReference>
<dbReference type="InterPro" id="IPR016169">
    <property type="entry name" value="FAD-bd_PCMH_sub2"/>
</dbReference>
<name>A0ABW1SAZ2_9PROT</name>
<feature type="domain" description="FAD-binding PCMH-type" evidence="4">
    <location>
        <begin position="36"/>
        <end position="223"/>
    </location>
</feature>
<dbReference type="InterPro" id="IPR006094">
    <property type="entry name" value="Oxid_FAD_bind_N"/>
</dbReference>
<dbReference type="SUPFAM" id="SSF56176">
    <property type="entry name" value="FAD-binding/transporter-associated domain-like"/>
    <property type="match status" value="1"/>
</dbReference>
<comment type="caution">
    <text evidence="5">The sequence shown here is derived from an EMBL/GenBank/DDBJ whole genome shotgun (WGS) entry which is preliminary data.</text>
</comment>
<dbReference type="PANTHER" id="PTHR11748:SF111">
    <property type="entry name" value="D-LACTATE DEHYDROGENASE, MITOCHONDRIAL-RELATED"/>
    <property type="match status" value="1"/>
</dbReference>